<gene>
    <name evidence="1" type="ORF">E2C01_088700</name>
</gene>
<sequence>MNSLNVGVLRQFSHEHVLQHMREPVPLGVMQRVNINTDTVQFNSEDFNPCSPGAYQYYPHGFIPNKLQLTELGGTKLY</sequence>
<organism evidence="1 2">
    <name type="scientific">Portunus trituberculatus</name>
    <name type="common">Swimming crab</name>
    <name type="synonym">Neptunus trituberculatus</name>
    <dbReference type="NCBI Taxonomy" id="210409"/>
    <lineage>
        <taxon>Eukaryota</taxon>
        <taxon>Metazoa</taxon>
        <taxon>Ecdysozoa</taxon>
        <taxon>Arthropoda</taxon>
        <taxon>Crustacea</taxon>
        <taxon>Multicrustacea</taxon>
        <taxon>Malacostraca</taxon>
        <taxon>Eumalacostraca</taxon>
        <taxon>Eucarida</taxon>
        <taxon>Decapoda</taxon>
        <taxon>Pleocyemata</taxon>
        <taxon>Brachyura</taxon>
        <taxon>Eubrachyura</taxon>
        <taxon>Portunoidea</taxon>
        <taxon>Portunidae</taxon>
        <taxon>Portuninae</taxon>
        <taxon>Portunus</taxon>
    </lineage>
</organism>
<reference evidence="1 2" key="1">
    <citation type="submission" date="2019-05" db="EMBL/GenBank/DDBJ databases">
        <title>Another draft genome of Portunus trituberculatus and its Hox gene families provides insights of decapod evolution.</title>
        <authorList>
            <person name="Jeong J.-H."/>
            <person name="Song I."/>
            <person name="Kim S."/>
            <person name="Choi T."/>
            <person name="Kim D."/>
            <person name="Ryu S."/>
            <person name="Kim W."/>
        </authorList>
    </citation>
    <scope>NUCLEOTIDE SEQUENCE [LARGE SCALE GENOMIC DNA]</scope>
    <source>
        <tissue evidence="1">Muscle</tissue>
    </source>
</reference>
<dbReference type="Proteomes" id="UP000324222">
    <property type="component" value="Unassembled WGS sequence"/>
</dbReference>
<accession>A0A5B7JKJ3</accession>
<protein>
    <submittedName>
        <fullName evidence="1">Uncharacterized protein</fullName>
    </submittedName>
</protein>
<proteinExistence type="predicted"/>
<evidence type="ECO:0000313" key="2">
    <source>
        <dbReference type="Proteomes" id="UP000324222"/>
    </source>
</evidence>
<keyword evidence="2" id="KW-1185">Reference proteome</keyword>
<comment type="caution">
    <text evidence="1">The sequence shown here is derived from an EMBL/GenBank/DDBJ whole genome shotgun (WGS) entry which is preliminary data.</text>
</comment>
<dbReference type="AlphaFoldDB" id="A0A5B7JKJ3"/>
<name>A0A5B7JKJ3_PORTR</name>
<dbReference type="EMBL" id="VSRR010095307">
    <property type="protein sequence ID" value="MPC93568.1"/>
    <property type="molecule type" value="Genomic_DNA"/>
</dbReference>
<evidence type="ECO:0000313" key="1">
    <source>
        <dbReference type="EMBL" id="MPC93568.1"/>
    </source>
</evidence>